<dbReference type="SMART" id="SM00184">
    <property type="entry name" value="RING"/>
    <property type="match status" value="1"/>
</dbReference>
<proteinExistence type="predicted"/>
<dbReference type="PANTHER" id="PTHR15710">
    <property type="entry name" value="E3 UBIQUITIN-PROTEIN LIGASE PRAJA"/>
    <property type="match status" value="1"/>
</dbReference>
<evidence type="ECO:0000256" key="5">
    <source>
        <dbReference type="ARBA" id="ARBA00022833"/>
    </source>
</evidence>
<sequence>MANASFDLDEVLSSLTLNDIANESFGVEDVLNLPPKQIPASNSRVDEMQVVVTVTDDVCAVCMEGFKSTTGGKQVPCGHIYHSACISSWLSHSNSCPLCRCNITGAGEQ</sequence>
<dbReference type="InterPro" id="IPR013083">
    <property type="entry name" value="Znf_RING/FYVE/PHD"/>
</dbReference>
<dbReference type="GO" id="GO:0008270">
    <property type="term" value="F:zinc ion binding"/>
    <property type="evidence" value="ECO:0007669"/>
    <property type="project" value="UniProtKB-KW"/>
</dbReference>
<accession>A0A2C9UAM4</accession>
<feature type="domain" description="RING-type" evidence="7">
    <location>
        <begin position="59"/>
        <end position="100"/>
    </location>
</feature>
<dbReference type="PROSITE" id="PS50089">
    <property type="entry name" value="ZF_RING_2"/>
    <property type="match status" value="1"/>
</dbReference>
<dbReference type="GO" id="GO:0061630">
    <property type="term" value="F:ubiquitin protein ligase activity"/>
    <property type="evidence" value="ECO:0007669"/>
    <property type="project" value="UniProtKB-EC"/>
</dbReference>
<dbReference type="EMBL" id="CM004402">
    <property type="protein sequence ID" value="OAY27154.1"/>
    <property type="molecule type" value="Genomic_DNA"/>
</dbReference>
<keyword evidence="3" id="KW-0479">Metal-binding</keyword>
<protein>
    <recommendedName>
        <fullName evidence="2">RING-type E3 ubiquitin transferase</fullName>
        <ecNumber evidence="2">2.3.2.27</ecNumber>
    </recommendedName>
</protein>
<evidence type="ECO:0000256" key="1">
    <source>
        <dbReference type="ARBA" id="ARBA00000900"/>
    </source>
</evidence>
<evidence type="ECO:0000259" key="7">
    <source>
        <dbReference type="PROSITE" id="PS50089"/>
    </source>
</evidence>
<evidence type="ECO:0000256" key="4">
    <source>
        <dbReference type="ARBA" id="ARBA00022771"/>
    </source>
</evidence>
<dbReference type="InterPro" id="IPR001841">
    <property type="entry name" value="Znf_RING"/>
</dbReference>
<evidence type="ECO:0000256" key="2">
    <source>
        <dbReference type="ARBA" id="ARBA00012483"/>
    </source>
</evidence>
<name>A0A2C9UAM4_MANES</name>
<dbReference type="AlphaFoldDB" id="A0A2C9UAM4"/>
<keyword evidence="4 6" id="KW-0863">Zinc-finger</keyword>
<dbReference type="EC" id="2.3.2.27" evidence="2"/>
<organism evidence="8">
    <name type="scientific">Manihot esculenta</name>
    <name type="common">Cassava</name>
    <name type="synonym">Jatropha manihot</name>
    <dbReference type="NCBI Taxonomy" id="3983"/>
    <lineage>
        <taxon>Eukaryota</taxon>
        <taxon>Viridiplantae</taxon>
        <taxon>Streptophyta</taxon>
        <taxon>Embryophyta</taxon>
        <taxon>Tracheophyta</taxon>
        <taxon>Spermatophyta</taxon>
        <taxon>Magnoliopsida</taxon>
        <taxon>eudicotyledons</taxon>
        <taxon>Gunneridae</taxon>
        <taxon>Pentapetalae</taxon>
        <taxon>rosids</taxon>
        <taxon>fabids</taxon>
        <taxon>Malpighiales</taxon>
        <taxon>Euphorbiaceae</taxon>
        <taxon>Crotonoideae</taxon>
        <taxon>Manihoteae</taxon>
        <taxon>Manihot</taxon>
    </lineage>
</organism>
<gene>
    <name evidence="8" type="ORF">MANES_16G103900</name>
</gene>
<dbReference type="SUPFAM" id="SSF57850">
    <property type="entry name" value="RING/U-box"/>
    <property type="match status" value="1"/>
</dbReference>
<dbReference type="PANTHER" id="PTHR15710:SF74">
    <property type="entry name" value="RING-TYPE E3 UBIQUITIN TRANSFERASE-RELATED"/>
    <property type="match status" value="1"/>
</dbReference>
<dbReference type="Gene3D" id="3.30.40.10">
    <property type="entry name" value="Zinc/RING finger domain, C3HC4 (zinc finger)"/>
    <property type="match status" value="1"/>
</dbReference>
<evidence type="ECO:0000313" key="8">
    <source>
        <dbReference type="EMBL" id="OAY27154.1"/>
    </source>
</evidence>
<evidence type="ECO:0000256" key="3">
    <source>
        <dbReference type="ARBA" id="ARBA00022723"/>
    </source>
</evidence>
<dbReference type="OMA" id="YHETCIA"/>
<dbReference type="Pfam" id="PF13639">
    <property type="entry name" value="zf-RING_2"/>
    <property type="match status" value="1"/>
</dbReference>
<comment type="catalytic activity">
    <reaction evidence="1">
        <text>S-ubiquitinyl-[E2 ubiquitin-conjugating enzyme]-L-cysteine + [acceptor protein]-L-lysine = [E2 ubiquitin-conjugating enzyme]-L-cysteine + N(6)-ubiquitinyl-[acceptor protein]-L-lysine.</text>
        <dbReference type="EC" id="2.3.2.27"/>
    </reaction>
</comment>
<keyword evidence="5" id="KW-0862">Zinc</keyword>
<evidence type="ECO:0000256" key="6">
    <source>
        <dbReference type="PROSITE-ProRule" id="PRU00175"/>
    </source>
</evidence>
<reference evidence="8" key="1">
    <citation type="submission" date="2016-02" db="EMBL/GenBank/DDBJ databases">
        <title>WGS assembly of Manihot esculenta.</title>
        <authorList>
            <person name="Bredeson J.V."/>
            <person name="Prochnik S.E."/>
            <person name="Lyons J.B."/>
            <person name="Schmutz J."/>
            <person name="Grimwood J."/>
            <person name="Vrebalov J."/>
            <person name="Bart R.S."/>
            <person name="Amuge T."/>
            <person name="Ferguson M.E."/>
            <person name="Green R."/>
            <person name="Putnam N."/>
            <person name="Stites J."/>
            <person name="Rounsley S."/>
            <person name="Rokhsar D.S."/>
        </authorList>
    </citation>
    <scope>NUCLEOTIDE SEQUENCE [LARGE SCALE GENOMIC DNA]</scope>
    <source>
        <tissue evidence="8">Leaf</tissue>
    </source>
</reference>